<reference evidence="1" key="1">
    <citation type="submission" date="2023-06" db="EMBL/GenBank/DDBJ databases">
        <authorList>
            <consortium name="Lawrence Berkeley National Laboratory"/>
            <person name="Ahrendt S."/>
            <person name="Sahu N."/>
            <person name="Indic B."/>
            <person name="Wong-Bajracharya J."/>
            <person name="Merenyi Z."/>
            <person name="Ke H.-M."/>
            <person name="Monk M."/>
            <person name="Kocsube S."/>
            <person name="Drula E."/>
            <person name="Lipzen A."/>
            <person name="Balint B."/>
            <person name="Henrissat B."/>
            <person name="Andreopoulos B."/>
            <person name="Martin F.M."/>
            <person name="Harder C.B."/>
            <person name="Rigling D."/>
            <person name="Ford K.L."/>
            <person name="Foster G.D."/>
            <person name="Pangilinan J."/>
            <person name="Papanicolaou A."/>
            <person name="Barry K."/>
            <person name="LaButti K."/>
            <person name="Viragh M."/>
            <person name="Koriabine M."/>
            <person name="Yan M."/>
            <person name="Riley R."/>
            <person name="Champramary S."/>
            <person name="Plett K.L."/>
            <person name="Tsai I.J."/>
            <person name="Slot J."/>
            <person name="Sipos G."/>
            <person name="Plett J."/>
            <person name="Nagy L.G."/>
            <person name="Grigoriev I.V."/>
        </authorList>
    </citation>
    <scope>NUCLEOTIDE SEQUENCE</scope>
    <source>
        <strain evidence="1">HWK02</strain>
    </source>
</reference>
<name>A0AA39Q0U2_9AGAR</name>
<comment type="caution">
    <text evidence="1">The sequence shown here is derived from an EMBL/GenBank/DDBJ whole genome shotgun (WGS) entry which is preliminary data.</text>
</comment>
<proteinExistence type="predicted"/>
<organism evidence="1 2">
    <name type="scientific">Armillaria luteobubalina</name>
    <dbReference type="NCBI Taxonomy" id="153913"/>
    <lineage>
        <taxon>Eukaryota</taxon>
        <taxon>Fungi</taxon>
        <taxon>Dikarya</taxon>
        <taxon>Basidiomycota</taxon>
        <taxon>Agaricomycotina</taxon>
        <taxon>Agaricomycetes</taxon>
        <taxon>Agaricomycetidae</taxon>
        <taxon>Agaricales</taxon>
        <taxon>Marasmiineae</taxon>
        <taxon>Physalacriaceae</taxon>
        <taxon>Armillaria</taxon>
    </lineage>
</organism>
<evidence type="ECO:0000313" key="1">
    <source>
        <dbReference type="EMBL" id="KAK0493689.1"/>
    </source>
</evidence>
<sequence>MHLPRQLLSIPQAAMAVLRNPKPEVKRRHVGWNSHSIELYADTTDVAPAHHCHHHHLWSFVGSSTISLVKHGFVNLPVSPQKQKTRAAGNFDALLELIQSDDIDDENGIAPHDEYHLDPEVYALAMAGDVKDIATAPRRRIYMYNPLLTFSSRVARYMAESLRREGHGDAMSQIHCSAIGCEDKDFPFHCVTCRDGRLFCRTCIVSLHQACPTHVVQCWNGDYFDKVPLR</sequence>
<accession>A0AA39Q0U2</accession>
<dbReference type="Proteomes" id="UP001175228">
    <property type="component" value="Unassembled WGS sequence"/>
</dbReference>
<evidence type="ECO:0000313" key="2">
    <source>
        <dbReference type="Proteomes" id="UP001175228"/>
    </source>
</evidence>
<keyword evidence="2" id="KW-1185">Reference proteome</keyword>
<gene>
    <name evidence="1" type="ORF">EDD18DRAFT_1356143</name>
</gene>
<dbReference type="AlphaFoldDB" id="A0AA39Q0U2"/>
<dbReference type="EMBL" id="JAUEPU010000023">
    <property type="protein sequence ID" value="KAK0493689.1"/>
    <property type="molecule type" value="Genomic_DNA"/>
</dbReference>
<protein>
    <submittedName>
        <fullName evidence="1">Uncharacterized protein</fullName>
    </submittedName>
</protein>